<dbReference type="OMA" id="FRKEVCH"/>
<protein>
    <recommendedName>
        <fullName evidence="1">SET domain-containing protein</fullName>
    </recommendedName>
</protein>
<dbReference type="AlphaFoldDB" id="A3LRB9"/>
<dbReference type="SMART" id="SM00317">
    <property type="entry name" value="SET"/>
    <property type="match status" value="1"/>
</dbReference>
<dbReference type="Pfam" id="PF00856">
    <property type="entry name" value="SET"/>
    <property type="match status" value="1"/>
</dbReference>
<evidence type="ECO:0000313" key="2">
    <source>
        <dbReference type="EMBL" id="ABN65356.2"/>
    </source>
</evidence>
<accession>A3LRB9</accession>
<gene>
    <name evidence="2" type="ORF">PICST_19605</name>
</gene>
<dbReference type="HOGENOM" id="CLU_038964_1_0_1"/>
<sequence>TNVTSEDVTAYLNQISPYFKVDKTKYGGRGCFSYSEIPAGTVLLTCEQSLSSTIVKPFRKEACTFCFSYYDGRILKSKIQKKFGKDVVSLFFCSEKCKEQFCNQDIDDIYQDSLLEVEKHYINGLNKHEEELKEPPKNMDLDEVIKQEWVNVSLWEKKVSSTKASKRANMIPRISDSEYIEIKYVIGVLFKLFSNEKNQTTLSINQYLHELPRCERDLFELNLFRILQSTELEKVHKYPYLLYSYINIYKFIKLTALPPLQPFITSDLVRSSIGRNISNAFGIWSDSSSSEEEREYFGFGVYPSASYFNHSCGPNVVKKRIENKLTFTTLRDISAGEELCIDYGNYINEPVEVRQKELSEWFFNCGCDKCVAELQ</sequence>
<feature type="non-terminal residue" evidence="2">
    <location>
        <position position="1"/>
    </location>
</feature>
<evidence type="ECO:0000313" key="3">
    <source>
        <dbReference type="Proteomes" id="UP000002258"/>
    </source>
</evidence>
<dbReference type="SUPFAM" id="SSF82199">
    <property type="entry name" value="SET domain"/>
    <property type="match status" value="1"/>
</dbReference>
<dbReference type="PANTHER" id="PTHR12197">
    <property type="entry name" value="HISTONE-LYSINE N-METHYLTRANSFERASE SMYD"/>
    <property type="match status" value="1"/>
</dbReference>
<dbReference type="InterPro" id="IPR046341">
    <property type="entry name" value="SET_dom_sf"/>
</dbReference>
<name>A3LRB9_PICST</name>
<feature type="domain" description="SET" evidence="1">
    <location>
        <begin position="17"/>
        <end position="344"/>
    </location>
</feature>
<dbReference type="InterPro" id="IPR050869">
    <property type="entry name" value="H3K4_H4K5_MeTrfase"/>
</dbReference>
<keyword evidence="3" id="KW-1185">Reference proteome</keyword>
<dbReference type="Gene3D" id="2.170.270.10">
    <property type="entry name" value="SET domain"/>
    <property type="match status" value="1"/>
</dbReference>
<dbReference type="InterPro" id="IPR001214">
    <property type="entry name" value="SET_dom"/>
</dbReference>
<dbReference type="EMBL" id="CP000497">
    <property type="protein sequence ID" value="ABN65356.2"/>
    <property type="molecule type" value="Genomic_DNA"/>
</dbReference>
<dbReference type="RefSeq" id="XP_001383385.2">
    <property type="nucleotide sequence ID" value="XM_001383348.1"/>
</dbReference>
<dbReference type="OrthoDB" id="1028014at2759"/>
<dbReference type="InParanoid" id="A3LRB9"/>
<dbReference type="CDD" id="cd20071">
    <property type="entry name" value="SET_SMYD"/>
    <property type="match status" value="1"/>
</dbReference>
<dbReference type="Proteomes" id="UP000002258">
    <property type="component" value="Chromosome 3"/>
</dbReference>
<dbReference type="KEGG" id="pic:PICST_19605"/>
<feature type="non-terminal residue" evidence="2">
    <location>
        <position position="375"/>
    </location>
</feature>
<dbReference type="STRING" id="322104.A3LRB9"/>
<dbReference type="GeneID" id="4837676"/>
<dbReference type="PANTHER" id="PTHR12197:SF294">
    <property type="entry name" value="POTENTIAL PROTEIN LYSINE METHYLTRANSFERASE SET6"/>
    <property type="match status" value="1"/>
</dbReference>
<proteinExistence type="predicted"/>
<organism evidence="2 3">
    <name type="scientific">Scheffersomyces stipitis (strain ATCC 58785 / CBS 6054 / NBRC 10063 / NRRL Y-11545)</name>
    <name type="common">Yeast</name>
    <name type="synonym">Pichia stipitis</name>
    <dbReference type="NCBI Taxonomy" id="322104"/>
    <lineage>
        <taxon>Eukaryota</taxon>
        <taxon>Fungi</taxon>
        <taxon>Dikarya</taxon>
        <taxon>Ascomycota</taxon>
        <taxon>Saccharomycotina</taxon>
        <taxon>Pichiomycetes</taxon>
        <taxon>Debaryomycetaceae</taxon>
        <taxon>Scheffersomyces</taxon>
    </lineage>
</organism>
<dbReference type="FunCoup" id="A3LRB9">
    <property type="interactions" value="71"/>
</dbReference>
<dbReference type="GO" id="GO:0005634">
    <property type="term" value="C:nucleus"/>
    <property type="evidence" value="ECO:0007669"/>
    <property type="project" value="TreeGrafter"/>
</dbReference>
<dbReference type="PROSITE" id="PS50280">
    <property type="entry name" value="SET"/>
    <property type="match status" value="1"/>
</dbReference>
<reference evidence="2 3" key="1">
    <citation type="journal article" date="2007" name="Nat. Biotechnol.">
        <title>Genome sequence of the lignocellulose-bioconverting and xylose-fermenting yeast Pichia stipitis.</title>
        <authorList>
            <person name="Jeffries T.W."/>
            <person name="Grigoriev I.V."/>
            <person name="Grimwood J."/>
            <person name="Laplaza J.M."/>
            <person name="Aerts A."/>
            <person name="Salamov A."/>
            <person name="Schmutz J."/>
            <person name="Lindquist E."/>
            <person name="Dehal P."/>
            <person name="Shapiro H."/>
            <person name="Jin Y.S."/>
            <person name="Passoth V."/>
            <person name="Richardson P.M."/>
        </authorList>
    </citation>
    <scope>NUCLEOTIDE SEQUENCE [LARGE SCALE GENOMIC DNA]</scope>
    <source>
        <strain evidence="3">ATCC 58785 / CBS 6054 / NBRC 10063 / NRRL Y-11545</strain>
    </source>
</reference>
<dbReference type="eggNOG" id="KOG2084">
    <property type="taxonomic scope" value="Eukaryota"/>
</dbReference>
<evidence type="ECO:0000259" key="1">
    <source>
        <dbReference type="PROSITE" id="PS50280"/>
    </source>
</evidence>